<evidence type="ECO:0000313" key="3">
    <source>
        <dbReference type="Proteomes" id="UP000199045"/>
    </source>
</evidence>
<dbReference type="Proteomes" id="UP000199045">
    <property type="component" value="Unassembled WGS sequence"/>
</dbReference>
<dbReference type="SUPFAM" id="SSF48452">
    <property type="entry name" value="TPR-like"/>
    <property type="match status" value="1"/>
</dbReference>
<dbReference type="EMBL" id="FNBN01000001">
    <property type="protein sequence ID" value="SDF19165.1"/>
    <property type="molecule type" value="Genomic_DNA"/>
</dbReference>
<dbReference type="InterPro" id="IPR011990">
    <property type="entry name" value="TPR-like_helical_dom_sf"/>
</dbReference>
<dbReference type="OrthoDB" id="657771at2"/>
<protein>
    <submittedName>
        <fullName evidence="2">Uncharacterized protein</fullName>
    </submittedName>
</protein>
<dbReference type="STRING" id="104663.SAMN04488121_1011080"/>
<proteinExistence type="predicted"/>
<name>A0A1G7J2Q5_CHIFI</name>
<dbReference type="RefSeq" id="WP_089829245.1">
    <property type="nucleotide sequence ID" value="NZ_FNBN01000001.1"/>
</dbReference>
<organism evidence="2 3">
    <name type="scientific">Chitinophaga filiformis</name>
    <name type="common">Myxococcus filiformis</name>
    <name type="synonym">Flexibacter filiformis</name>
    <dbReference type="NCBI Taxonomy" id="104663"/>
    <lineage>
        <taxon>Bacteria</taxon>
        <taxon>Pseudomonadati</taxon>
        <taxon>Bacteroidota</taxon>
        <taxon>Chitinophagia</taxon>
        <taxon>Chitinophagales</taxon>
        <taxon>Chitinophagaceae</taxon>
        <taxon>Chitinophaga</taxon>
    </lineage>
</organism>
<feature type="transmembrane region" description="Helical" evidence="1">
    <location>
        <begin position="48"/>
        <end position="70"/>
    </location>
</feature>
<dbReference type="AlphaFoldDB" id="A0A1G7J2Q5"/>
<sequence>MEEFSNRINLRAAGCAKCHNPRYERGYQVRLCKDCRRELSRYPVTREVIWGALGVSVILLLALFRLPTYFRAGVDYMKAMEFAKERKYVSAEKGFTATLKRFPGHVGSIVHLITASYFNDDQTRTDSLYSVLTATHTTSDDQDLVDELTIVTDNSRYFSIQDSTISNQLDALRADTTAYCKVLEDYLKKAPYDLAAAVNLAYAYLELKNYKGADSLCRKAIHDAPLFRPPYFELLASLKEQGRYKEGLILTQQLLDQNKEAPSALLTLSTFQLKLKKDKEALITAQQAFQLEPENPDVLTTLCMAYHFNHQQVESNRLLTKLKDMPGSDSSHVAMLQNIITDKTPYRD</sequence>
<keyword evidence="1" id="KW-0812">Transmembrane</keyword>
<keyword evidence="1" id="KW-1133">Transmembrane helix</keyword>
<keyword evidence="1" id="KW-0472">Membrane</keyword>
<accession>A0A1G7J2Q5</accession>
<evidence type="ECO:0000256" key="1">
    <source>
        <dbReference type="SAM" id="Phobius"/>
    </source>
</evidence>
<reference evidence="3" key="1">
    <citation type="submission" date="2016-10" db="EMBL/GenBank/DDBJ databases">
        <authorList>
            <person name="Varghese N."/>
            <person name="Submissions S."/>
        </authorList>
    </citation>
    <scope>NUCLEOTIDE SEQUENCE [LARGE SCALE GENOMIC DNA]</scope>
    <source>
        <strain evidence="3">DSM 527</strain>
    </source>
</reference>
<evidence type="ECO:0000313" key="2">
    <source>
        <dbReference type="EMBL" id="SDF19165.1"/>
    </source>
</evidence>
<gene>
    <name evidence="2" type="ORF">SAMN04488121_1011080</name>
</gene>
<dbReference type="Gene3D" id="1.25.40.10">
    <property type="entry name" value="Tetratricopeptide repeat domain"/>
    <property type="match status" value="1"/>
</dbReference>